<evidence type="ECO:0000256" key="1">
    <source>
        <dbReference type="ARBA" id="ARBA00004141"/>
    </source>
</evidence>
<comment type="subcellular location">
    <subcellularLocation>
        <location evidence="1">Membrane</location>
        <topology evidence="1">Multi-pass membrane protein</topology>
    </subcellularLocation>
</comment>
<dbReference type="Gene3D" id="3.40.190.10">
    <property type="entry name" value="Periplasmic binding protein-like II"/>
    <property type="match status" value="1"/>
</dbReference>
<evidence type="ECO:0000313" key="19">
    <source>
        <dbReference type="Proteomes" id="UP001408789"/>
    </source>
</evidence>
<keyword evidence="5 16" id="KW-0732">Signal</keyword>
<dbReference type="InterPro" id="IPR028082">
    <property type="entry name" value="Peripla_BP_I"/>
</dbReference>
<feature type="transmembrane region" description="Helical" evidence="15">
    <location>
        <begin position="640"/>
        <end position="667"/>
    </location>
</feature>
<feature type="transmembrane region" description="Helical" evidence="15">
    <location>
        <begin position="814"/>
        <end position="840"/>
    </location>
</feature>
<dbReference type="Proteomes" id="UP001408789">
    <property type="component" value="Unassembled WGS sequence"/>
</dbReference>
<organism evidence="18 19">
    <name type="scientific">Deinandra increscens subsp. villosa</name>
    <dbReference type="NCBI Taxonomy" id="3103831"/>
    <lineage>
        <taxon>Eukaryota</taxon>
        <taxon>Viridiplantae</taxon>
        <taxon>Streptophyta</taxon>
        <taxon>Embryophyta</taxon>
        <taxon>Tracheophyta</taxon>
        <taxon>Spermatophyta</taxon>
        <taxon>Magnoliopsida</taxon>
        <taxon>eudicotyledons</taxon>
        <taxon>Gunneridae</taxon>
        <taxon>Pentapetalae</taxon>
        <taxon>asterids</taxon>
        <taxon>campanulids</taxon>
        <taxon>Asterales</taxon>
        <taxon>Asteraceae</taxon>
        <taxon>Asteroideae</taxon>
        <taxon>Heliantheae alliance</taxon>
        <taxon>Madieae</taxon>
        <taxon>Madiinae</taxon>
        <taxon>Deinandra</taxon>
    </lineage>
</organism>
<proteinExistence type="inferred from homology"/>
<dbReference type="PIRSF" id="PIRSF037090">
    <property type="entry name" value="Iontro_Glu-like_rcpt_pln"/>
    <property type="match status" value="1"/>
</dbReference>
<evidence type="ECO:0000259" key="17">
    <source>
        <dbReference type="SMART" id="SM00079"/>
    </source>
</evidence>
<evidence type="ECO:0000256" key="5">
    <source>
        <dbReference type="ARBA" id="ARBA00022729"/>
    </source>
</evidence>
<dbReference type="Pfam" id="PF00060">
    <property type="entry name" value="Lig_chan"/>
    <property type="match status" value="1"/>
</dbReference>
<dbReference type="AlphaFoldDB" id="A0AAP0HEW0"/>
<evidence type="ECO:0000256" key="11">
    <source>
        <dbReference type="ARBA" id="ARBA00023286"/>
    </source>
</evidence>
<dbReference type="FunFam" id="3.40.190.10:FF:000054">
    <property type="entry name" value="Glutamate receptor"/>
    <property type="match status" value="1"/>
</dbReference>
<dbReference type="EMBL" id="JBCNJP010000003">
    <property type="protein sequence ID" value="KAK9080205.1"/>
    <property type="molecule type" value="Genomic_DNA"/>
</dbReference>
<keyword evidence="19" id="KW-1185">Reference proteome</keyword>
<evidence type="ECO:0000256" key="7">
    <source>
        <dbReference type="ARBA" id="ARBA00023065"/>
    </source>
</evidence>
<dbReference type="InterPro" id="IPR015683">
    <property type="entry name" value="Ionotropic_Glu_rcpt"/>
</dbReference>
<dbReference type="PANTHER" id="PTHR18966">
    <property type="entry name" value="IONOTROPIC GLUTAMATE RECEPTOR"/>
    <property type="match status" value="1"/>
</dbReference>
<dbReference type="Gene3D" id="1.10.287.70">
    <property type="match status" value="1"/>
</dbReference>
<keyword evidence="12 13" id="KW-0407">Ion channel</keyword>
<dbReference type="Pfam" id="PF01094">
    <property type="entry name" value="ANF_receptor"/>
    <property type="match status" value="1"/>
</dbReference>
<dbReference type="Gene3D" id="3.40.50.2300">
    <property type="match status" value="2"/>
</dbReference>
<feature type="signal peptide" evidence="16">
    <location>
        <begin position="1"/>
        <end position="25"/>
    </location>
</feature>
<evidence type="ECO:0000256" key="10">
    <source>
        <dbReference type="ARBA" id="ARBA00023180"/>
    </source>
</evidence>
<feature type="transmembrane region" description="Helical" evidence="15">
    <location>
        <begin position="605"/>
        <end position="628"/>
    </location>
</feature>
<evidence type="ECO:0000256" key="14">
    <source>
        <dbReference type="PIRSR" id="PIRSR037090-50"/>
    </source>
</evidence>
<evidence type="ECO:0000313" key="18">
    <source>
        <dbReference type="EMBL" id="KAK9080205.1"/>
    </source>
</evidence>
<dbReference type="CDD" id="cd13686">
    <property type="entry name" value="GluR_Plant"/>
    <property type="match status" value="1"/>
</dbReference>
<dbReference type="SUPFAM" id="SSF53822">
    <property type="entry name" value="Periplasmic binding protein-like I"/>
    <property type="match status" value="1"/>
</dbReference>
<accession>A0AAP0HEW0</accession>
<dbReference type="InterPro" id="IPR001320">
    <property type="entry name" value="Iontro_rcpt_C"/>
</dbReference>
<keyword evidence="7 13" id="KW-0406">Ion transport</keyword>
<keyword evidence="8 13" id="KW-0472">Membrane</keyword>
<keyword evidence="10" id="KW-0325">Glycoprotein</keyword>
<sequence length="876" mass="98405">MKMRLTTCLLLLYTALVLEKCIVHANHKKDRNCLGKQHAGGVIGGVLDQESRIGREQKIAMEMAADDFCRIRNDVCSCPILHIKDSQGNQARSYYEVMDLMKGQVEAIIGAISPQEAALVSEFDKARNNIPIISLTPTATPSSFPDSATTMPSFLQMSHNITVHMQCIAAIIGHFGWLKVTPIYEDHSTFNSSPDLFTLLSDALQTVDSTAERPFVFPPLHSLANPSSYIEKELNKLKMKENRVFIVLKSSPRLCILIFEKAKQLGMMEKGYVWIISDDISSILDSVDQSVILSMQGVVGFKTNFADTSEHFANFKLQFRKRFRKVYPNEEYLNPSIYALRAYDATSVAIKAIQVSKGSINSSSSTSLLHKITESKFKGVNGHISFKDGKLAQLPTFCIINVIGRSYREIEYWSPEFGFLQDKLGSGEVRLDSIYWPGGTQRIPTGQVPINEGKPLRIGVPARGAFKQFVNVTYDSEKNETHVTGFSIQVFEAAVKKLNYSLSYVFIPYNGSYDDLVAGIHNKTFDGGVGDTEIMADRYEYAEFSQPYLDSGLVIVVPMKPNIMKERFIFFYAFTTKLWIILFAMTIGTVSVVWLNEHVHGNNEFVATSTFEYVSKMLWFAVAVLSLAHRELINNNLSRLVLATWFIVNVIVAACFTATLSSIITISKIQPSLDLQRSNAFVGCNTNSFIVHYLENVLKYKSEKIKEFSSIDGYDRAFKKGEISAAYFVAPHANVFLAKYCRGYERIGHTYKLGGFGFMFRKGSPLVEDISKAVLKVTQNGDVNTLEENMLKSLSNCSELDQDKSRGSIGLDPGLFTGLFMISGSISAFVFFTALARVVINHWESIQINLILVARRIRDWRTMLLWIRIQMAHYVP</sequence>
<reference evidence="18 19" key="1">
    <citation type="submission" date="2024-04" db="EMBL/GenBank/DDBJ databases">
        <title>The reference genome of an endangered Asteraceae, Deinandra increscens subsp. villosa, native to the Central Coast of California.</title>
        <authorList>
            <person name="Guilliams M."/>
            <person name="Hasenstab-Lehman K."/>
            <person name="Meyer R."/>
            <person name="Mcevoy S."/>
        </authorList>
    </citation>
    <scope>NUCLEOTIDE SEQUENCE [LARGE SCALE GENOMIC DNA]</scope>
    <source>
        <tissue evidence="18">Leaf</tissue>
    </source>
</reference>
<dbReference type="GO" id="GO:0016020">
    <property type="term" value="C:membrane"/>
    <property type="evidence" value="ECO:0007669"/>
    <property type="project" value="UniProtKB-SubCell"/>
</dbReference>
<comment type="function">
    <text evidence="13">Glutamate-gated receptor that probably acts as non-selective cation channel.</text>
</comment>
<evidence type="ECO:0000256" key="6">
    <source>
        <dbReference type="ARBA" id="ARBA00022989"/>
    </source>
</evidence>
<keyword evidence="14" id="KW-1015">Disulfide bond</keyword>
<evidence type="ECO:0000256" key="4">
    <source>
        <dbReference type="ARBA" id="ARBA00022692"/>
    </source>
</evidence>
<comment type="caution">
    <text evidence="18">The sequence shown here is derived from an EMBL/GenBank/DDBJ whole genome shotgun (WGS) entry which is preliminary data.</text>
</comment>
<keyword evidence="9 13" id="KW-0675">Receptor</keyword>
<gene>
    <name evidence="18" type="ORF">SSX86_001880</name>
</gene>
<feature type="domain" description="Ionotropic glutamate receptor C-terminal" evidence="17">
    <location>
        <begin position="457"/>
        <end position="793"/>
    </location>
</feature>
<evidence type="ECO:0000256" key="12">
    <source>
        <dbReference type="ARBA" id="ARBA00023303"/>
    </source>
</evidence>
<dbReference type="SUPFAM" id="SSF53850">
    <property type="entry name" value="Periplasmic binding protein-like II"/>
    <property type="match status" value="1"/>
</dbReference>
<dbReference type="CDD" id="cd19990">
    <property type="entry name" value="PBP1_GABAb_receptor_plant"/>
    <property type="match status" value="1"/>
</dbReference>
<feature type="chain" id="PRO_5042975674" description="Glutamate receptor" evidence="16">
    <location>
        <begin position="26"/>
        <end position="876"/>
    </location>
</feature>
<evidence type="ECO:0000256" key="2">
    <source>
        <dbReference type="ARBA" id="ARBA00008685"/>
    </source>
</evidence>
<keyword evidence="3 13" id="KW-0813">Transport</keyword>
<evidence type="ECO:0000256" key="16">
    <source>
        <dbReference type="SAM" id="SignalP"/>
    </source>
</evidence>
<keyword evidence="4 15" id="KW-0812">Transmembrane</keyword>
<evidence type="ECO:0000256" key="15">
    <source>
        <dbReference type="SAM" id="Phobius"/>
    </source>
</evidence>
<dbReference type="InterPro" id="IPR017103">
    <property type="entry name" value="Iontropic_Glu_rcpt_pln"/>
</dbReference>
<dbReference type="InterPro" id="IPR001828">
    <property type="entry name" value="ANF_lig-bd_rcpt"/>
</dbReference>
<name>A0AAP0HEW0_9ASTR</name>
<dbReference type="SMART" id="SM00079">
    <property type="entry name" value="PBPe"/>
    <property type="match status" value="1"/>
</dbReference>
<dbReference type="FunFam" id="3.40.50.2300:FF:000188">
    <property type="entry name" value="Glutamate receptor"/>
    <property type="match status" value="1"/>
</dbReference>
<protein>
    <recommendedName>
        <fullName evidence="13">Glutamate receptor</fullName>
    </recommendedName>
</protein>
<comment type="similarity">
    <text evidence="2 13">Belongs to the glutamate-gated ion channel (TC 1.A.10.1) family.</text>
</comment>
<feature type="disulfide bond" evidence="14">
    <location>
        <begin position="741"/>
        <end position="797"/>
    </location>
</feature>
<keyword evidence="6 15" id="KW-1133">Transmembrane helix</keyword>
<keyword evidence="11 13" id="KW-1071">Ligand-gated ion channel</keyword>
<dbReference type="InterPro" id="IPR044440">
    <property type="entry name" value="GABAb_receptor_plant_PBP1"/>
</dbReference>
<dbReference type="GO" id="GO:0015276">
    <property type="term" value="F:ligand-gated monoatomic ion channel activity"/>
    <property type="evidence" value="ECO:0007669"/>
    <property type="project" value="InterPro"/>
</dbReference>
<evidence type="ECO:0000256" key="3">
    <source>
        <dbReference type="ARBA" id="ARBA00022448"/>
    </source>
</evidence>
<feature type="transmembrane region" description="Helical" evidence="15">
    <location>
        <begin position="569"/>
        <end position="593"/>
    </location>
</feature>
<evidence type="ECO:0000256" key="9">
    <source>
        <dbReference type="ARBA" id="ARBA00023170"/>
    </source>
</evidence>
<evidence type="ECO:0000256" key="13">
    <source>
        <dbReference type="PIRNR" id="PIRNR037090"/>
    </source>
</evidence>
<evidence type="ECO:0000256" key="8">
    <source>
        <dbReference type="ARBA" id="ARBA00023136"/>
    </source>
</evidence>